<protein>
    <recommendedName>
        <fullName evidence="15">Cytochrome P450</fullName>
    </recommendedName>
</protein>
<feature type="binding site" description="axial binding residue" evidence="12">
    <location>
        <position position="797"/>
    </location>
    <ligand>
        <name>heme</name>
        <dbReference type="ChEBI" id="CHEBI:30413"/>
    </ligand>
    <ligandPart>
        <name>Fe</name>
        <dbReference type="ChEBI" id="CHEBI:18248"/>
    </ligandPart>
</feature>
<dbReference type="FunFam" id="1.10.630.10:FF:000011">
    <property type="entry name" value="Cytochrome P450 83B1"/>
    <property type="match status" value="1"/>
</dbReference>
<dbReference type="Pfam" id="PF00067">
    <property type="entry name" value="p450"/>
    <property type="match status" value="2"/>
</dbReference>
<evidence type="ECO:0000256" key="7">
    <source>
        <dbReference type="ARBA" id="ARBA00022989"/>
    </source>
</evidence>
<comment type="cofactor">
    <cofactor evidence="1 12">
        <name>heme</name>
        <dbReference type="ChEBI" id="CHEBI:30413"/>
    </cofactor>
</comment>
<organism evidence="13 14">
    <name type="scientific">Acer yangbiense</name>
    <dbReference type="NCBI Taxonomy" id="1000413"/>
    <lineage>
        <taxon>Eukaryota</taxon>
        <taxon>Viridiplantae</taxon>
        <taxon>Streptophyta</taxon>
        <taxon>Embryophyta</taxon>
        <taxon>Tracheophyta</taxon>
        <taxon>Spermatophyta</taxon>
        <taxon>Magnoliopsida</taxon>
        <taxon>eudicotyledons</taxon>
        <taxon>Gunneridae</taxon>
        <taxon>Pentapetalae</taxon>
        <taxon>rosids</taxon>
        <taxon>malvids</taxon>
        <taxon>Sapindales</taxon>
        <taxon>Sapindaceae</taxon>
        <taxon>Hippocastanoideae</taxon>
        <taxon>Acereae</taxon>
        <taxon>Acer</taxon>
    </lineage>
</organism>
<keyword evidence="9 12" id="KW-0408">Iron</keyword>
<dbReference type="GO" id="GO:0005506">
    <property type="term" value="F:iron ion binding"/>
    <property type="evidence" value="ECO:0007669"/>
    <property type="project" value="InterPro"/>
</dbReference>
<keyword evidence="6 12" id="KW-0479">Metal-binding</keyword>
<evidence type="ECO:0000256" key="5">
    <source>
        <dbReference type="ARBA" id="ARBA00022692"/>
    </source>
</evidence>
<keyword evidence="10" id="KW-0503">Monooxygenase</keyword>
<dbReference type="InterPro" id="IPR017972">
    <property type="entry name" value="Cyt_P450_CS"/>
</dbReference>
<keyword evidence="4 12" id="KW-0349">Heme</keyword>
<gene>
    <name evidence="13" type="ORF">EZV62_021279</name>
</gene>
<dbReference type="GO" id="GO:0016705">
    <property type="term" value="F:oxidoreductase activity, acting on paired donors, with incorporation or reduction of molecular oxygen"/>
    <property type="evidence" value="ECO:0007669"/>
    <property type="project" value="InterPro"/>
</dbReference>
<proteinExistence type="inferred from homology"/>
<dbReference type="PANTHER" id="PTHR47955:SF22">
    <property type="entry name" value="CYTOCHROME P450 83B1-LIKE"/>
    <property type="match status" value="1"/>
</dbReference>
<keyword evidence="11" id="KW-0472">Membrane</keyword>
<evidence type="ECO:0000256" key="12">
    <source>
        <dbReference type="PIRSR" id="PIRSR602401-1"/>
    </source>
</evidence>
<dbReference type="InterPro" id="IPR002401">
    <property type="entry name" value="Cyt_P450_E_grp-I"/>
</dbReference>
<evidence type="ECO:0008006" key="15">
    <source>
        <dbReference type="Google" id="ProtNLM"/>
    </source>
</evidence>
<name>A0A5C7H5A6_9ROSI</name>
<dbReference type="GO" id="GO:0020037">
    <property type="term" value="F:heme binding"/>
    <property type="evidence" value="ECO:0007669"/>
    <property type="project" value="InterPro"/>
</dbReference>
<evidence type="ECO:0000313" key="13">
    <source>
        <dbReference type="EMBL" id="TXG52110.1"/>
    </source>
</evidence>
<dbReference type="PANTHER" id="PTHR47955">
    <property type="entry name" value="CYTOCHROME P450 FAMILY 71 PROTEIN"/>
    <property type="match status" value="1"/>
</dbReference>
<keyword evidence="8" id="KW-0560">Oxidoreductase</keyword>
<dbReference type="AlphaFoldDB" id="A0A5C7H5A6"/>
<evidence type="ECO:0000256" key="1">
    <source>
        <dbReference type="ARBA" id="ARBA00001971"/>
    </source>
</evidence>
<dbReference type="InterPro" id="IPR036396">
    <property type="entry name" value="Cyt_P450_sf"/>
</dbReference>
<dbReference type="CDD" id="cd11072">
    <property type="entry name" value="CYP71-like"/>
    <property type="match status" value="1"/>
</dbReference>
<evidence type="ECO:0000256" key="4">
    <source>
        <dbReference type="ARBA" id="ARBA00022617"/>
    </source>
</evidence>
<dbReference type="PRINTS" id="PR00385">
    <property type="entry name" value="P450"/>
</dbReference>
<dbReference type="OrthoDB" id="2789670at2759"/>
<evidence type="ECO:0000256" key="3">
    <source>
        <dbReference type="ARBA" id="ARBA00010617"/>
    </source>
</evidence>
<dbReference type="EMBL" id="VAHF01000010">
    <property type="protein sequence ID" value="TXG52110.1"/>
    <property type="molecule type" value="Genomic_DNA"/>
</dbReference>
<evidence type="ECO:0000256" key="11">
    <source>
        <dbReference type="ARBA" id="ARBA00023136"/>
    </source>
</evidence>
<dbReference type="Proteomes" id="UP000323000">
    <property type="component" value="Chromosome 10"/>
</dbReference>
<comment type="caution">
    <text evidence="13">The sequence shown here is derived from an EMBL/GenBank/DDBJ whole genome shotgun (WGS) entry which is preliminary data.</text>
</comment>
<dbReference type="GO" id="GO:0004497">
    <property type="term" value="F:monooxygenase activity"/>
    <property type="evidence" value="ECO:0007669"/>
    <property type="project" value="UniProtKB-KW"/>
</dbReference>
<evidence type="ECO:0000256" key="6">
    <source>
        <dbReference type="ARBA" id="ARBA00022723"/>
    </source>
</evidence>
<sequence length="855" mass="98767">MALLMIILLSLAIFILFLFQIYNTKTSVRFPPGPKGFPLIGNLHQLDNSKPHQYLWKLSKEYGPLMSLHIGFVPTLVVSSAKMAKEVLKTHDLHFCSRPSLLGQQKLSYNGFDLAFAPYNDYYREMRKLCVVHLFNPTRVQQFRPIREDEVSRMIEKISKSVFASKPVNLSALVMSLTSTIICRVAFGKRYEDEGVERSRFQALLNETQAMFASFFFSDHFPFMGWIDRFTGLISRLEKNFKNFDTFYQELIDEHLDSNRPKSEQEDIIDVLLQLRTKRLFKIDLTMDHIKGVLMLALANLLYKFDWQMPDGMKTEELDFDVLPGLTMHKKNPLLLMADNYVAIRDLNRFQHRNLPTPTRAAASASFKLHHTVHYISSTAVTTAVFPFLVFDPGGNVLFDVGALDNSKLHQYLWKLSKEYGPLMSLRLGNMPTLVVSSAKMAKEVMKTHDLHFCSRPSLLGQQKLSYNGLDLAFAPYNDYWREMRKICVVHLFNSNRVQQFRPIREDEVSRMIEKISKSVVACKPVNLSELTISLTSTIICRVAFGKRYEDEGIERSRFQALLNETQAMFTSFFFSDHFPFMGWIDRFTGLISRLEKNFKNFDTFYQELIDEHLDANRRKTEEEDILDVLLQLRKERLFKIDLTMDHIKGVLMNIFVAGTDTSSATVIWIMTYLMKNPKAMKKAQEEVRNLIGNKGFVDEDNVQKLSYLKAVVKETMRLQPTAPLLVQRETTKKCILEGYEIPTKTVVYVNAWAIGRDPEAWENSEEFDPDRFIGNSIDLKGQNFELIPFGAGRRICPGIYMGISIVELALANLLYKFDWQMQDGMKKEDLDFDALPGLAMHKKNPLQLIAKIYI</sequence>
<evidence type="ECO:0000256" key="2">
    <source>
        <dbReference type="ARBA" id="ARBA00004167"/>
    </source>
</evidence>
<comment type="subcellular location">
    <subcellularLocation>
        <location evidence="2">Membrane</location>
        <topology evidence="2">Single-pass membrane protein</topology>
    </subcellularLocation>
</comment>
<keyword evidence="7" id="KW-1133">Transmembrane helix</keyword>
<evidence type="ECO:0000256" key="8">
    <source>
        <dbReference type="ARBA" id="ARBA00023002"/>
    </source>
</evidence>
<evidence type="ECO:0000256" key="10">
    <source>
        <dbReference type="ARBA" id="ARBA00023033"/>
    </source>
</evidence>
<evidence type="ECO:0000256" key="9">
    <source>
        <dbReference type="ARBA" id="ARBA00023004"/>
    </source>
</evidence>
<dbReference type="InterPro" id="IPR001128">
    <property type="entry name" value="Cyt_P450"/>
</dbReference>
<dbReference type="PROSITE" id="PS00086">
    <property type="entry name" value="CYTOCHROME_P450"/>
    <property type="match status" value="1"/>
</dbReference>
<keyword evidence="5" id="KW-0812">Transmembrane</keyword>
<reference evidence="14" key="1">
    <citation type="journal article" date="2019" name="Gigascience">
        <title>De novo genome assembly of the endangered Acer yangbiense, a plant species with extremely small populations endemic to Yunnan Province, China.</title>
        <authorList>
            <person name="Yang J."/>
            <person name="Wariss H.M."/>
            <person name="Tao L."/>
            <person name="Zhang R."/>
            <person name="Yun Q."/>
            <person name="Hollingsworth P."/>
            <person name="Dao Z."/>
            <person name="Luo G."/>
            <person name="Guo H."/>
            <person name="Ma Y."/>
            <person name="Sun W."/>
        </authorList>
    </citation>
    <scope>NUCLEOTIDE SEQUENCE [LARGE SCALE GENOMIC DNA]</scope>
    <source>
        <strain evidence="14">cv. Malutang</strain>
    </source>
</reference>
<dbReference type="PRINTS" id="PR00463">
    <property type="entry name" value="EP450I"/>
</dbReference>
<comment type="similarity">
    <text evidence="3">Belongs to the cytochrome P450 family.</text>
</comment>
<keyword evidence="14" id="KW-1185">Reference proteome</keyword>
<evidence type="ECO:0000313" key="14">
    <source>
        <dbReference type="Proteomes" id="UP000323000"/>
    </source>
</evidence>
<dbReference type="GO" id="GO:0016020">
    <property type="term" value="C:membrane"/>
    <property type="evidence" value="ECO:0007669"/>
    <property type="project" value="UniProtKB-SubCell"/>
</dbReference>
<dbReference type="SUPFAM" id="SSF48264">
    <property type="entry name" value="Cytochrome P450"/>
    <property type="match status" value="2"/>
</dbReference>
<accession>A0A5C7H5A6</accession>
<dbReference type="Gene3D" id="1.10.630.10">
    <property type="entry name" value="Cytochrome P450"/>
    <property type="match status" value="2"/>
</dbReference>